<reference evidence="1" key="1">
    <citation type="journal article" date="2022" name="bioRxiv">
        <title>Sequencing and chromosome-scale assembly of the giantPleurodeles waltlgenome.</title>
        <authorList>
            <person name="Brown T."/>
            <person name="Elewa A."/>
            <person name="Iarovenko S."/>
            <person name="Subramanian E."/>
            <person name="Araus A.J."/>
            <person name="Petzold A."/>
            <person name="Susuki M."/>
            <person name="Suzuki K.-i.T."/>
            <person name="Hayashi T."/>
            <person name="Toyoda A."/>
            <person name="Oliveira C."/>
            <person name="Osipova E."/>
            <person name="Leigh N.D."/>
            <person name="Simon A."/>
            <person name="Yun M.H."/>
        </authorList>
    </citation>
    <scope>NUCLEOTIDE SEQUENCE</scope>
    <source>
        <strain evidence="1">20211129_DDA</strain>
        <tissue evidence="1">Liver</tissue>
    </source>
</reference>
<organism evidence="1 2">
    <name type="scientific">Pleurodeles waltl</name>
    <name type="common">Iberian ribbed newt</name>
    <dbReference type="NCBI Taxonomy" id="8319"/>
    <lineage>
        <taxon>Eukaryota</taxon>
        <taxon>Metazoa</taxon>
        <taxon>Chordata</taxon>
        <taxon>Craniata</taxon>
        <taxon>Vertebrata</taxon>
        <taxon>Euteleostomi</taxon>
        <taxon>Amphibia</taxon>
        <taxon>Batrachia</taxon>
        <taxon>Caudata</taxon>
        <taxon>Salamandroidea</taxon>
        <taxon>Salamandridae</taxon>
        <taxon>Pleurodelinae</taxon>
        <taxon>Pleurodeles</taxon>
    </lineage>
</organism>
<dbReference type="Proteomes" id="UP001066276">
    <property type="component" value="Chromosome 3_1"/>
</dbReference>
<evidence type="ECO:0000313" key="2">
    <source>
        <dbReference type="Proteomes" id="UP001066276"/>
    </source>
</evidence>
<evidence type="ECO:0000313" key="1">
    <source>
        <dbReference type="EMBL" id="KAJ1189654.1"/>
    </source>
</evidence>
<dbReference type="EMBL" id="JANPWB010000005">
    <property type="protein sequence ID" value="KAJ1189654.1"/>
    <property type="molecule type" value="Genomic_DNA"/>
</dbReference>
<keyword evidence="2" id="KW-1185">Reference proteome</keyword>
<comment type="caution">
    <text evidence="1">The sequence shown here is derived from an EMBL/GenBank/DDBJ whole genome shotgun (WGS) entry which is preliminary data.</text>
</comment>
<accession>A0AAV7UNV7</accession>
<dbReference type="AlphaFoldDB" id="A0AAV7UNV7"/>
<proteinExistence type="predicted"/>
<sequence length="112" mass="12717">MCQTHFRTYEERNVVGMRSATLLTACLGLPWVVADGTLEPRTSSLTEDRESDKYPANPGCAVTPRRQKWCKYFPDVCILQHEFNFTTTQPGVQPLISLASTVFLRIRPPLPF</sequence>
<gene>
    <name evidence="1" type="ORF">NDU88_006398</name>
</gene>
<name>A0AAV7UNV7_PLEWA</name>
<protein>
    <submittedName>
        <fullName evidence="1">Uncharacterized protein</fullName>
    </submittedName>
</protein>